<dbReference type="AlphaFoldDB" id="A0A4Y7PQS9"/>
<keyword evidence="1" id="KW-0812">Transmembrane</keyword>
<dbReference type="VEuPathDB" id="FungiDB:BD410DRAFT_885727"/>
<keyword evidence="1" id="KW-0472">Membrane</keyword>
<feature type="transmembrane region" description="Helical" evidence="1">
    <location>
        <begin position="90"/>
        <end position="110"/>
    </location>
</feature>
<accession>A0A4Y7PQS9</accession>
<proteinExistence type="predicted"/>
<feature type="transmembrane region" description="Helical" evidence="1">
    <location>
        <begin position="54"/>
        <end position="78"/>
    </location>
</feature>
<dbReference type="EMBL" id="ML170225">
    <property type="protein sequence ID" value="TDL17222.1"/>
    <property type="molecule type" value="Genomic_DNA"/>
</dbReference>
<keyword evidence="1" id="KW-1133">Transmembrane helix</keyword>
<feature type="transmembrane region" description="Helical" evidence="1">
    <location>
        <begin position="122"/>
        <end position="146"/>
    </location>
</feature>
<reference evidence="2 3" key="1">
    <citation type="submission" date="2018-06" db="EMBL/GenBank/DDBJ databases">
        <title>A transcriptomic atlas of mushroom development highlights an independent origin of complex multicellularity.</title>
        <authorList>
            <consortium name="DOE Joint Genome Institute"/>
            <person name="Krizsan K."/>
            <person name="Almasi E."/>
            <person name="Merenyi Z."/>
            <person name="Sahu N."/>
            <person name="Viragh M."/>
            <person name="Koszo T."/>
            <person name="Mondo S."/>
            <person name="Kiss B."/>
            <person name="Balint B."/>
            <person name="Kues U."/>
            <person name="Barry K."/>
            <person name="Hegedus J.C."/>
            <person name="Henrissat B."/>
            <person name="Johnson J."/>
            <person name="Lipzen A."/>
            <person name="Ohm R."/>
            <person name="Nagy I."/>
            <person name="Pangilinan J."/>
            <person name="Yan J."/>
            <person name="Xiong Y."/>
            <person name="Grigoriev I.V."/>
            <person name="Hibbett D.S."/>
            <person name="Nagy L.G."/>
        </authorList>
    </citation>
    <scope>NUCLEOTIDE SEQUENCE [LARGE SCALE GENOMIC DNA]</scope>
    <source>
        <strain evidence="2 3">SZMC22713</strain>
    </source>
</reference>
<organism evidence="2 3">
    <name type="scientific">Rickenella mellea</name>
    <dbReference type="NCBI Taxonomy" id="50990"/>
    <lineage>
        <taxon>Eukaryota</taxon>
        <taxon>Fungi</taxon>
        <taxon>Dikarya</taxon>
        <taxon>Basidiomycota</taxon>
        <taxon>Agaricomycotina</taxon>
        <taxon>Agaricomycetes</taxon>
        <taxon>Hymenochaetales</taxon>
        <taxon>Rickenellaceae</taxon>
        <taxon>Rickenella</taxon>
    </lineage>
</organism>
<evidence type="ECO:0000313" key="3">
    <source>
        <dbReference type="Proteomes" id="UP000294933"/>
    </source>
</evidence>
<dbReference type="Proteomes" id="UP000294933">
    <property type="component" value="Unassembled WGS sequence"/>
</dbReference>
<evidence type="ECO:0000256" key="1">
    <source>
        <dbReference type="SAM" id="Phobius"/>
    </source>
</evidence>
<protein>
    <submittedName>
        <fullName evidence="2">Uncharacterized protein</fullName>
    </submittedName>
</protein>
<keyword evidence="3" id="KW-1185">Reference proteome</keyword>
<evidence type="ECO:0000313" key="2">
    <source>
        <dbReference type="EMBL" id="TDL17222.1"/>
    </source>
</evidence>
<gene>
    <name evidence="2" type="ORF">BD410DRAFT_885727</name>
</gene>
<feature type="transmembrane region" description="Helical" evidence="1">
    <location>
        <begin position="166"/>
        <end position="188"/>
    </location>
</feature>
<name>A0A4Y7PQS9_9AGAM</name>
<sequence>MIKWTWRIIRWRRRRRPYKLEWTTVNEESTPPAYLQTQIKQLAMTNMAGKYDGLGIATVSVIFLWMVQILAVSFGYYLLYPHECLSDVKLIGIIGGWIPAFVVVQLARSVPLQFPDPRPSWIHILLEAISIITLPAASGIMSGYMGPLLLDTLACKRVGSLALHRIIFSGAVGGLMFLPAFTPVVAWLQVRRSRQKSEAKANY</sequence>